<dbReference type="AlphaFoldDB" id="A0A837CCF5"/>
<dbReference type="Proteomes" id="UP000024900">
    <property type="component" value="Unassembled WGS sequence"/>
</dbReference>
<reference evidence="1 2" key="1">
    <citation type="journal article" date="2014" name="BMC Genomics">
        <title>Comparative genomics of Bradyrhizobium japonicum CPAC 15 and Bradyrhizobium diazoefficiens CPAC 7: elite model strains for understanding symbiotic performance with soybean.</title>
        <authorList>
            <person name="Siqueira A.F."/>
            <person name="Ormeno-Orrillo E."/>
            <person name="Souza R.C."/>
            <person name="Rodrigues E.P."/>
            <person name="Almeida L.G."/>
            <person name="Barcellos F.G."/>
            <person name="Batista J.S."/>
            <person name="Nakatami A.S."/>
            <person name="Martinez-Romero E."/>
            <person name="Vasconcelos A.T."/>
            <person name="Hungria M."/>
        </authorList>
    </citation>
    <scope>NUCLEOTIDE SEQUENCE [LARGE SCALE GENOMIC DNA]</scope>
    <source>
        <strain evidence="1 2">SEMIA 5080</strain>
    </source>
</reference>
<accession>A0A837CCF5</accession>
<protein>
    <recommendedName>
        <fullName evidence="3">Transposase</fullName>
    </recommendedName>
</protein>
<name>A0A837CCF5_9BRAD</name>
<dbReference type="EMBL" id="ADOU02000005">
    <property type="protein sequence ID" value="KGJ66994.1"/>
    <property type="molecule type" value="Genomic_DNA"/>
</dbReference>
<proteinExistence type="predicted"/>
<organism evidence="1 2">
    <name type="scientific">Bradyrhizobium diazoefficiens SEMIA 5080</name>
    <dbReference type="NCBI Taxonomy" id="754504"/>
    <lineage>
        <taxon>Bacteria</taxon>
        <taxon>Pseudomonadati</taxon>
        <taxon>Pseudomonadota</taxon>
        <taxon>Alphaproteobacteria</taxon>
        <taxon>Hyphomicrobiales</taxon>
        <taxon>Nitrobacteraceae</taxon>
        <taxon>Bradyrhizobium</taxon>
    </lineage>
</organism>
<evidence type="ECO:0008006" key="3">
    <source>
        <dbReference type="Google" id="ProtNLM"/>
    </source>
</evidence>
<evidence type="ECO:0000313" key="1">
    <source>
        <dbReference type="EMBL" id="KGJ66994.1"/>
    </source>
</evidence>
<evidence type="ECO:0000313" key="2">
    <source>
        <dbReference type="Proteomes" id="UP000024900"/>
    </source>
</evidence>
<gene>
    <name evidence="1" type="ORF">BJA5080_03613</name>
</gene>
<comment type="caution">
    <text evidence="1">The sequence shown here is derived from an EMBL/GenBank/DDBJ whole genome shotgun (WGS) entry which is preliminary data.</text>
</comment>
<sequence length="84" mass="9626">MLRNPTSPRKRGEVNKHRLLRRLLVPAHRALALQRAPGAALGETVDHLADETARLLRCGCGRGPAGRRRNLLKRERWHRVSPRR</sequence>